<dbReference type="EMBL" id="VSZQ01000031">
    <property type="protein sequence ID" value="TYR65090.1"/>
    <property type="molecule type" value="Genomic_DNA"/>
</dbReference>
<dbReference type="InterPro" id="IPR028957">
    <property type="entry name" value="Imm50"/>
</dbReference>
<name>A0A5D4JLI7_9ACTN</name>
<evidence type="ECO:0008006" key="3">
    <source>
        <dbReference type="Google" id="ProtNLM"/>
    </source>
</evidence>
<reference evidence="1 2" key="1">
    <citation type="submission" date="2019-08" db="EMBL/GenBank/DDBJ databases">
        <title>Draft genome for granaticin producer strain Streptomyces parvus C05.</title>
        <authorList>
            <person name="Gonzalez-Pimentel J.L."/>
        </authorList>
    </citation>
    <scope>NUCLEOTIDE SEQUENCE [LARGE SCALE GENOMIC DNA]</scope>
    <source>
        <strain evidence="1 2">C05</strain>
    </source>
</reference>
<dbReference type="AlphaFoldDB" id="A0A5D4JLI7"/>
<evidence type="ECO:0000313" key="2">
    <source>
        <dbReference type="Proteomes" id="UP000323242"/>
    </source>
</evidence>
<dbReference type="Proteomes" id="UP000323242">
    <property type="component" value="Unassembled WGS sequence"/>
</dbReference>
<proteinExistence type="predicted"/>
<dbReference type="Pfam" id="PF15594">
    <property type="entry name" value="Imm50"/>
    <property type="match status" value="1"/>
</dbReference>
<organism evidence="1 2">
    <name type="scientific">Streptomyces parvus</name>
    <dbReference type="NCBI Taxonomy" id="66428"/>
    <lineage>
        <taxon>Bacteria</taxon>
        <taxon>Bacillati</taxon>
        <taxon>Actinomycetota</taxon>
        <taxon>Actinomycetes</taxon>
        <taxon>Kitasatosporales</taxon>
        <taxon>Streptomycetaceae</taxon>
        <taxon>Streptomyces</taxon>
    </lineage>
</organism>
<evidence type="ECO:0000313" key="1">
    <source>
        <dbReference type="EMBL" id="TYR65090.1"/>
    </source>
</evidence>
<keyword evidence="2" id="KW-1185">Reference proteome</keyword>
<protein>
    <recommendedName>
        <fullName evidence="3">Immunity protein 50</fullName>
    </recommendedName>
</protein>
<comment type="caution">
    <text evidence="1">The sequence shown here is derived from an EMBL/GenBank/DDBJ whole genome shotgun (WGS) entry which is preliminary data.</text>
</comment>
<sequence length="191" mass="21563">MRSKATSKSRERCAGESELKERPALTPHWIDLTRNSDVLGTLYVDVPSLESVRLRSFQLDWRGPALTLRIDLPTYPDPDRVPPEWSELGHDTLQLHVHFTAVEDLTVRGWIPTAPVDISLAALPCRRILVRIAEAGFELSFTSSDSLTVGHISSYRMTETGSDEVPRTFVSRLDKRLFTSLPGTHESTFYQ</sequence>
<accession>A0A5D4JLI7</accession>
<gene>
    <name evidence="1" type="ORF">FY004_07925</name>
</gene>